<dbReference type="PANTHER" id="PTHR10146:SF14">
    <property type="entry name" value="PYRIDOXAL PHOSPHATE HOMEOSTASIS PROTEIN"/>
    <property type="match status" value="1"/>
</dbReference>
<dbReference type="Pfam" id="PF01168">
    <property type="entry name" value="Ala_racemase_N"/>
    <property type="match status" value="1"/>
</dbReference>
<keyword evidence="7" id="KW-1185">Reference proteome</keyword>
<evidence type="ECO:0000313" key="6">
    <source>
        <dbReference type="EMBL" id="RST94561.1"/>
    </source>
</evidence>
<dbReference type="PANTHER" id="PTHR10146">
    <property type="entry name" value="PROLINE SYNTHETASE CO-TRANSCRIBED BACTERIAL HOMOLOG PROTEIN"/>
    <property type="match status" value="1"/>
</dbReference>
<dbReference type="GO" id="GO:0030170">
    <property type="term" value="F:pyridoxal phosphate binding"/>
    <property type="evidence" value="ECO:0007669"/>
    <property type="project" value="UniProtKB-UniRule"/>
</dbReference>
<reference evidence="6 7" key="1">
    <citation type="submission" date="2017-05" db="EMBL/GenBank/DDBJ databases">
        <title>Vagococcus spp. assemblies.</title>
        <authorList>
            <person name="Gulvik C.A."/>
        </authorList>
    </citation>
    <scope>NUCLEOTIDE SEQUENCE [LARGE SCALE GENOMIC DNA]</scope>
    <source>
        <strain evidence="6 7">NCFB 2777</strain>
    </source>
</reference>
<evidence type="ECO:0000256" key="1">
    <source>
        <dbReference type="ARBA" id="ARBA00022898"/>
    </source>
</evidence>
<proteinExistence type="inferred from homology"/>
<dbReference type="HAMAP" id="MF_02087">
    <property type="entry name" value="PLP_homeostasis"/>
    <property type="match status" value="1"/>
</dbReference>
<evidence type="ECO:0000256" key="3">
    <source>
        <dbReference type="PIRSR" id="PIRSR004848-1"/>
    </source>
</evidence>
<dbReference type="NCBIfam" id="TIGR00044">
    <property type="entry name" value="YggS family pyridoxal phosphate-dependent enzyme"/>
    <property type="match status" value="1"/>
</dbReference>
<feature type="domain" description="Alanine racemase N-terminal" evidence="5">
    <location>
        <begin position="5"/>
        <end position="221"/>
    </location>
</feature>
<evidence type="ECO:0000256" key="4">
    <source>
        <dbReference type="RuleBase" id="RU004514"/>
    </source>
</evidence>
<evidence type="ECO:0000256" key="2">
    <source>
        <dbReference type="HAMAP-Rule" id="MF_02087"/>
    </source>
</evidence>
<organism evidence="6 7">
    <name type="scientific">Vagococcus salmoninarum</name>
    <dbReference type="NCBI Taxonomy" id="2739"/>
    <lineage>
        <taxon>Bacteria</taxon>
        <taxon>Bacillati</taxon>
        <taxon>Bacillota</taxon>
        <taxon>Bacilli</taxon>
        <taxon>Lactobacillales</taxon>
        <taxon>Enterococcaceae</taxon>
        <taxon>Vagococcus</taxon>
    </lineage>
</organism>
<dbReference type="GeneID" id="98568690"/>
<gene>
    <name evidence="6" type="ORF">CBF35_09930</name>
</gene>
<dbReference type="AlphaFoldDB" id="A0A429ZLI9"/>
<comment type="cofactor">
    <cofactor evidence="3">
        <name>pyridoxal 5'-phosphate</name>
        <dbReference type="ChEBI" id="CHEBI:597326"/>
    </cofactor>
</comment>
<sequence length="223" mass="25479">MLESNLNQIRATISQACTLAKRDQETVKLVAVTKTVSIEKMLPLISAGINEFGKNRVESLLEKQRLLQDHEIVWHFIGRLQRRKVKEVINQIDYFHALDKESLAMEIQKRGTRTIKCFVQVNVSEEASKQGCLLEDTIKFIVNLERFDRIKVVGLMTMAPYDASDEEIVRYFETLAKKKEEIVKLNLSHAPCTELSMGMSQDYPLAIESGATLIRIGTAFFKE</sequence>
<protein>
    <recommendedName>
        <fullName evidence="2">Pyridoxal phosphate homeostasis protein</fullName>
        <shortName evidence="2">PLP homeostasis protein</shortName>
    </recommendedName>
</protein>
<dbReference type="OrthoDB" id="9804072at2"/>
<dbReference type="PIRSF" id="PIRSF004848">
    <property type="entry name" value="YBL036c_PLPDEIII"/>
    <property type="match status" value="1"/>
</dbReference>
<comment type="function">
    <text evidence="2">Pyridoxal 5'-phosphate (PLP)-binding protein, which is involved in PLP homeostasis.</text>
</comment>
<evidence type="ECO:0000313" key="7">
    <source>
        <dbReference type="Proteomes" id="UP000287239"/>
    </source>
</evidence>
<dbReference type="PROSITE" id="PS01211">
    <property type="entry name" value="UPF0001"/>
    <property type="match status" value="1"/>
</dbReference>
<dbReference type="CDD" id="cd00635">
    <property type="entry name" value="PLPDE_III_YBL036c_like"/>
    <property type="match status" value="1"/>
</dbReference>
<keyword evidence="1 2" id="KW-0663">Pyridoxal phosphate</keyword>
<dbReference type="Proteomes" id="UP000287239">
    <property type="component" value="Unassembled WGS sequence"/>
</dbReference>
<dbReference type="InterPro" id="IPR029066">
    <property type="entry name" value="PLP-binding_barrel"/>
</dbReference>
<dbReference type="EMBL" id="NGJU01000014">
    <property type="protein sequence ID" value="RST94561.1"/>
    <property type="molecule type" value="Genomic_DNA"/>
</dbReference>
<name>A0A429ZLI9_9ENTE</name>
<dbReference type="Gene3D" id="3.20.20.10">
    <property type="entry name" value="Alanine racemase"/>
    <property type="match status" value="1"/>
</dbReference>
<evidence type="ECO:0000259" key="5">
    <source>
        <dbReference type="Pfam" id="PF01168"/>
    </source>
</evidence>
<dbReference type="InterPro" id="IPR011078">
    <property type="entry name" value="PyrdxlP_homeostasis"/>
</dbReference>
<feature type="modified residue" description="N6-(pyridoxal phosphate)lysine" evidence="2 3">
    <location>
        <position position="34"/>
    </location>
</feature>
<accession>A0A429ZLI9</accession>
<comment type="similarity">
    <text evidence="2 4">Belongs to the pyridoxal phosphate-binding protein YggS/PROSC family.</text>
</comment>
<dbReference type="FunFam" id="3.20.20.10:FF:000011">
    <property type="entry name" value="Pyridoxal phosphate homeostasis protein"/>
    <property type="match status" value="1"/>
</dbReference>
<comment type="caution">
    <text evidence="6">The sequence shown here is derived from an EMBL/GenBank/DDBJ whole genome shotgun (WGS) entry which is preliminary data.</text>
</comment>
<dbReference type="RefSeq" id="WP_126780666.1">
    <property type="nucleotide sequence ID" value="NZ_NGJU01000014.1"/>
</dbReference>
<dbReference type="InterPro" id="IPR001608">
    <property type="entry name" value="Ala_racemase_N"/>
</dbReference>
<dbReference type="SUPFAM" id="SSF51419">
    <property type="entry name" value="PLP-binding barrel"/>
    <property type="match status" value="1"/>
</dbReference>